<comment type="caution">
    <text evidence="2">The sequence shown here is derived from an EMBL/GenBank/DDBJ whole genome shotgun (WGS) entry which is preliminary data.</text>
</comment>
<name>A0A2A2TE88_9CYAN</name>
<evidence type="ECO:0000256" key="1">
    <source>
        <dbReference type="SAM" id="MobiDB-lite"/>
    </source>
</evidence>
<feature type="compositionally biased region" description="Low complexity" evidence="1">
    <location>
        <begin position="256"/>
        <end position="275"/>
    </location>
</feature>
<gene>
    <name evidence="2" type="ORF">CK510_21505</name>
</gene>
<dbReference type="AlphaFoldDB" id="A0A2A2TE88"/>
<dbReference type="GO" id="GO:0015031">
    <property type="term" value="P:protein transport"/>
    <property type="evidence" value="ECO:0007669"/>
    <property type="project" value="InterPro"/>
</dbReference>
<sequence>MKSLVRWGTTFGLVGSTLLATVVSGIAPVFALPEQQIKEKLDSVPVWLITNAQGLPLSRQIPDPKNAQKDAGSVTGVYMSRLDAQAFIKELQSVKNPDPKMAEMLKNLQPTAVPLGSIYQQLQQTKNQPNRLQFAFKPNDQDVKGAMDLLKASGQDVKQFRSVPVFMVRFEANKGYVPIQLGSDKKEYIPMFTSKQDAIALLNQVKPKFAKADIQVVDVDGVIKTLQDKNDKWLEQVVFFPSPEAREYIRALGNSKPQNNQKPAAKPPAQKAPKK</sequence>
<evidence type="ECO:0000313" key="3">
    <source>
        <dbReference type="Proteomes" id="UP000218238"/>
    </source>
</evidence>
<evidence type="ECO:0008006" key="4">
    <source>
        <dbReference type="Google" id="ProtNLM"/>
    </source>
</evidence>
<reference evidence="2 3" key="1">
    <citation type="submission" date="2017-08" db="EMBL/GenBank/DDBJ databases">
        <title>Draft genome sequence of filamentous cyanobacterium Calothrix elsteri CCALA 953.</title>
        <authorList>
            <person name="Gagunashvili A.N."/>
            <person name="Elster J."/>
            <person name="Andresson O.S."/>
        </authorList>
    </citation>
    <scope>NUCLEOTIDE SEQUENCE [LARGE SCALE GENOMIC DNA]</scope>
    <source>
        <strain evidence="2 3">CCALA 953</strain>
    </source>
</reference>
<dbReference type="Gene3D" id="3.40.1350.100">
    <property type="match status" value="2"/>
</dbReference>
<evidence type="ECO:0000313" key="2">
    <source>
        <dbReference type="EMBL" id="PAX52033.1"/>
    </source>
</evidence>
<feature type="region of interest" description="Disordered" evidence="1">
    <location>
        <begin position="251"/>
        <end position="275"/>
    </location>
</feature>
<protein>
    <recommendedName>
        <fullName evidence="4">Tic22 family protein</fullName>
    </recommendedName>
</protein>
<dbReference type="Pfam" id="PF04278">
    <property type="entry name" value="Tic22"/>
    <property type="match status" value="1"/>
</dbReference>
<keyword evidence="3" id="KW-1185">Reference proteome</keyword>
<dbReference type="OrthoDB" id="509198at2"/>
<proteinExistence type="predicted"/>
<organism evidence="2 3">
    <name type="scientific">Brunnivagina elsteri CCALA 953</name>
    <dbReference type="NCBI Taxonomy" id="987040"/>
    <lineage>
        <taxon>Bacteria</taxon>
        <taxon>Bacillati</taxon>
        <taxon>Cyanobacteriota</taxon>
        <taxon>Cyanophyceae</taxon>
        <taxon>Nostocales</taxon>
        <taxon>Calotrichaceae</taxon>
        <taxon>Brunnivagina</taxon>
    </lineage>
</organism>
<dbReference type="Proteomes" id="UP000218238">
    <property type="component" value="Unassembled WGS sequence"/>
</dbReference>
<accession>A0A2A2TE88</accession>
<dbReference type="PANTHER" id="PTHR33926:SF4">
    <property type="entry name" value="PROTEIN TIC 22, CHLOROPLASTIC"/>
    <property type="match status" value="1"/>
</dbReference>
<dbReference type="RefSeq" id="WP_095723641.1">
    <property type="nucleotide sequence ID" value="NZ_NTFS01000292.1"/>
</dbReference>
<dbReference type="InterPro" id="IPR007378">
    <property type="entry name" value="Tic22-like"/>
</dbReference>
<dbReference type="PANTHER" id="PTHR33926">
    <property type="entry name" value="PROTEIN TIC 22, CHLOROPLASTIC"/>
    <property type="match status" value="1"/>
</dbReference>
<dbReference type="EMBL" id="NTFS01000292">
    <property type="protein sequence ID" value="PAX52033.1"/>
    <property type="molecule type" value="Genomic_DNA"/>
</dbReference>